<keyword evidence="2" id="KW-0520">NAD</keyword>
<evidence type="ECO:0000313" key="4">
    <source>
        <dbReference type="EMBL" id="MCY0095138.1"/>
    </source>
</evidence>
<dbReference type="PANTHER" id="PTHR10996">
    <property type="entry name" value="2-HYDROXYACID DEHYDROGENASE-RELATED"/>
    <property type="match status" value="1"/>
</dbReference>
<proteinExistence type="predicted"/>
<reference evidence="4" key="1">
    <citation type="submission" date="2022-10" db="EMBL/GenBank/DDBJ databases">
        <title>Hoeflea sp. J2-29, isolated from marine algae.</title>
        <authorList>
            <person name="Kristyanto S."/>
            <person name="Kim J.M."/>
            <person name="Jeon C.O."/>
        </authorList>
    </citation>
    <scope>NUCLEOTIDE SEQUENCE</scope>
    <source>
        <strain evidence="4">J2-29</strain>
    </source>
</reference>
<dbReference type="Proteomes" id="UP001081283">
    <property type="component" value="Unassembled WGS sequence"/>
</dbReference>
<evidence type="ECO:0000259" key="3">
    <source>
        <dbReference type="Pfam" id="PF00389"/>
    </source>
</evidence>
<dbReference type="InterPro" id="IPR036291">
    <property type="entry name" value="NAD(P)-bd_dom_sf"/>
</dbReference>
<dbReference type="EMBL" id="JAOVZQ010000001">
    <property type="protein sequence ID" value="MCY0095138.1"/>
    <property type="molecule type" value="Genomic_DNA"/>
</dbReference>
<dbReference type="InterPro" id="IPR050223">
    <property type="entry name" value="D-isomer_2-hydroxyacid_DH"/>
</dbReference>
<dbReference type="PANTHER" id="PTHR10996:SF178">
    <property type="entry name" value="2-HYDROXYACID DEHYDROGENASE YGL185C-RELATED"/>
    <property type="match status" value="1"/>
</dbReference>
<sequence>MTKPYLLTFETYDDWDVEPMQAGYTVVRMPASGKIADLPADVTPQITAIAFRGHSRLGPDIIDALPNLGLIANYGVGYDTIDVAHASAKGIKVTNTPDVLTDDVADLSVGMIIAQSRGMLGASEWIRSGNWAANGPYALQTKVSGKKVGVVGLGRVGQAIAERLQPFKVELHYYELSPGTRPAGPGMTIWWTWQTPSKSWLSASPAVLRPPA</sequence>
<keyword evidence="5" id="KW-1185">Reference proteome</keyword>
<comment type="caution">
    <text evidence="4">The sequence shown here is derived from an EMBL/GenBank/DDBJ whole genome shotgun (WGS) entry which is preliminary data.</text>
</comment>
<accession>A0ABT3YGV2</accession>
<protein>
    <recommendedName>
        <fullName evidence="3">D-isomer specific 2-hydroxyacid dehydrogenase catalytic domain-containing protein</fullName>
    </recommendedName>
</protein>
<feature type="domain" description="D-isomer specific 2-hydroxyacid dehydrogenase catalytic" evidence="3">
    <location>
        <begin position="16"/>
        <end position="139"/>
    </location>
</feature>
<dbReference type="InterPro" id="IPR006139">
    <property type="entry name" value="D-isomer_2_OHA_DH_cat_dom"/>
</dbReference>
<keyword evidence="1" id="KW-0560">Oxidoreductase</keyword>
<dbReference type="SUPFAM" id="SSF51735">
    <property type="entry name" value="NAD(P)-binding Rossmann-fold domains"/>
    <property type="match status" value="1"/>
</dbReference>
<dbReference type="SUPFAM" id="SSF52283">
    <property type="entry name" value="Formate/glycerate dehydrogenase catalytic domain-like"/>
    <property type="match status" value="1"/>
</dbReference>
<evidence type="ECO:0000313" key="5">
    <source>
        <dbReference type="Proteomes" id="UP001081283"/>
    </source>
</evidence>
<evidence type="ECO:0000256" key="2">
    <source>
        <dbReference type="ARBA" id="ARBA00023027"/>
    </source>
</evidence>
<gene>
    <name evidence="4" type="ORF">OEG82_14050</name>
</gene>
<dbReference type="Pfam" id="PF00389">
    <property type="entry name" value="2-Hacid_dh"/>
    <property type="match status" value="1"/>
</dbReference>
<dbReference type="Gene3D" id="3.40.50.720">
    <property type="entry name" value="NAD(P)-binding Rossmann-like Domain"/>
    <property type="match status" value="2"/>
</dbReference>
<organism evidence="4 5">
    <name type="scientific">Hoeflea ulvae</name>
    <dbReference type="NCBI Taxonomy" id="2983764"/>
    <lineage>
        <taxon>Bacteria</taxon>
        <taxon>Pseudomonadati</taxon>
        <taxon>Pseudomonadota</taxon>
        <taxon>Alphaproteobacteria</taxon>
        <taxon>Hyphomicrobiales</taxon>
        <taxon>Rhizobiaceae</taxon>
        <taxon>Hoeflea</taxon>
    </lineage>
</organism>
<dbReference type="RefSeq" id="WP_267613034.1">
    <property type="nucleotide sequence ID" value="NZ_JAOVZQ010000001.1"/>
</dbReference>
<name>A0ABT3YGV2_9HYPH</name>
<evidence type="ECO:0000256" key="1">
    <source>
        <dbReference type="ARBA" id="ARBA00023002"/>
    </source>
</evidence>